<accession>A0AAI9F227</accession>
<organism evidence="5 6">
    <name type="scientific">Caminibacter mediatlanticus TB-2</name>
    <dbReference type="NCBI Taxonomy" id="391592"/>
    <lineage>
        <taxon>Bacteria</taxon>
        <taxon>Pseudomonadati</taxon>
        <taxon>Campylobacterota</taxon>
        <taxon>Epsilonproteobacteria</taxon>
        <taxon>Nautiliales</taxon>
        <taxon>Nautiliaceae</taxon>
        <taxon>Caminibacter</taxon>
    </lineage>
</organism>
<proteinExistence type="inferred from homology"/>
<evidence type="ECO:0000256" key="2">
    <source>
        <dbReference type="ARBA" id="ARBA00022884"/>
    </source>
</evidence>
<comment type="caution">
    <text evidence="5">The sequence shown here is derived from an EMBL/GenBank/DDBJ whole genome shotgun (WGS) entry which is preliminary data.</text>
</comment>
<sequence>MRYFELKIDVELKHRIYHKSSLEVISKFLASYFMSKGDTSHLENKFKYVFSNFNNPKNGYYEGKTNFIFRSFDKKYIDLLVSSIMWEDKFLRVEGIKFREVKFREYKNFITLNPVFVTLKNNRFWTYKESGDILLFIDRLTNNLIKKYNFITGENVTKADFIGYLKFKNKKPFKVRYKDKDFFGNKIIASIKDNEIAKKLSFVAFGYGLGEKNALIGGGFLKEIKSVDFGDEDD</sequence>
<name>A0AAI9F227_9BACT</name>
<dbReference type="Proteomes" id="UP000003288">
    <property type="component" value="Unassembled WGS sequence"/>
</dbReference>
<dbReference type="EMBL" id="ABCJ01000001">
    <property type="protein sequence ID" value="EDM24317.1"/>
    <property type="molecule type" value="Genomic_DNA"/>
</dbReference>
<dbReference type="Pfam" id="PF01881">
    <property type="entry name" value="Cas_Cas6_C"/>
    <property type="match status" value="1"/>
</dbReference>
<dbReference type="InterPro" id="IPR010156">
    <property type="entry name" value="CRISPR-assoc_prot_Cas6"/>
</dbReference>
<dbReference type="GO" id="GO:0051607">
    <property type="term" value="P:defense response to virus"/>
    <property type="evidence" value="ECO:0007669"/>
    <property type="project" value="UniProtKB-KW"/>
</dbReference>
<dbReference type="PANTHER" id="PTHR36984">
    <property type="entry name" value="CRISPR-ASSOCIATED ENDORIBONUCLEASE CAS6 1"/>
    <property type="match status" value="1"/>
</dbReference>
<protein>
    <recommendedName>
        <fullName evidence="4">CRISPR associated protein Cas6 C-terminal domain-containing protein</fullName>
    </recommendedName>
</protein>
<reference evidence="5 6" key="1">
    <citation type="journal article" date="2011" name="Stand. Genomic Sci.">
        <title>Draft genome sequence of Caminibacter mediatlanticus strain TB-2, an epsilonproteobacterium isolated from a deep-sea hydrothermal vent.</title>
        <authorList>
            <person name="Giovannelli D."/>
            <person name="Ferriera S."/>
            <person name="Johnson J."/>
            <person name="Kravitz S."/>
            <person name="Perez-Rodriguez I."/>
            <person name="Ricci J."/>
            <person name="O'Brien C."/>
            <person name="Voordeckers J.W."/>
            <person name="Bini E."/>
            <person name="Vetriani C."/>
        </authorList>
    </citation>
    <scope>NUCLEOTIDE SEQUENCE [LARGE SCALE GENOMIC DNA]</scope>
    <source>
        <strain evidence="5 6">TB-2</strain>
    </source>
</reference>
<dbReference type="RefSeq" id="WP_007473131.1">
    <property type="nucleotide sequence ID" value="NZ_ABCJ01000001.1"/>
</dbReference>
<gene>
    <name evidence="5" type="ORF">CMTB2_02338</name>
</gene>
<evidence type="ECO:0000256" key="1">
    <source>
        <dbReference type="ARBA" id="ARBA00005937"/>
    </source>
</evidence>
<dbReference type="Gene3D" id="3.30.70.1900">
    <property type="match status" value="1"/>
</dbReference>
<dbReference type="GO" id="GO:0003723">
    <property type="term" value="F:RNA binding"/>
    <property type="evidence" value="ECO:0007669"/>
    <property type="project" value="UniProtKB-KW"/>
</dbReference>
<evidence type="ECO:0000313" key="5">
    <source>
        <dbReference type="EMBL" id="EDM24317.1"/>
    </source>
</evidence>
<dbReference type="InterPro" id="IPR049435">
    <property type="entry name" value="Cas_Cas6_C"/>
</dbReference>
<feature type="domain" description="CRISPR associated protein Cas6 C-terminal" evidence="4">
    <location>
        <begin position="103"/>
        <end position="215"/>
    </location>
</feature>
<comment type="similarity">
    <text evidence="1">Belongs to the CRISPR-associated protein Cas6/Cse3/CasE family.</text>
</comment>
<evidence type="ECO:0000313" key="6">
    <source>
        <dbReference type="Proteomes" id="UP000003288"/>
    </source>
</evidence>
<evidence type="ECO:0000256" key="3">
    <source>
        <dbReference type="ARBA" id="ARBA00023118"/>
    </source>
</evidence>
<dbReference type="PANTHER" id="PTHR36984:SF1">
    <property type="entry name" value="CRISPR-ASSOCIATED ENDORIBONUCLEASE CAS6 1"/>
    <property type="match status" value="1"/>
</dbReference>
<keyword evidence="3" id="KW-0051">Antiviral defense</keyword>
<dbReference type="GO" id="GO:0016788">
    <property type="term" value="F:hydrolase activity, acting on ester bonds"/>
    <property type="evidence" value="ECO:0007669"/>
    <property type="project" value="InterPro"/>
</dbReference>
<keyword evidence="2" id="KW-0694">RNA-binding</keyword>
<dbReference type="AlphaFoldDB" id="A0AAI9F227"/>
<evidence type="ECO:0000259" key="4">
    <source>
        <dbReference type="Pfam" id="PF01881"/>
    </source>
</evidence>